<evidence type="ECO:0000313" key="2">
    <source>
        <dbReference type="Proteomes" id="UP000015453"/>
    </source>
</evidence>
<dbReference type="PANTHER" id="PTHR31949:SF20">
    <property type="entry name" value="OS01G0141900 PROTEIN"/>
    <property type="match status" value="1"/>
</dbReference>
<dbReference type="AlphaFoldDB" id="S8E8D6"/>
<evidence type="ECO:0000313" key="1">
    <source>
        <dbReference type="EMBL" id="EPS68722.1"/>
    </source>
</evidence>
<reference evidence="1 2" key="1">
    <citation type="journal article" date="2013" name="BMC Genomics">
        <title>The miniature genome of a carnivorous plant Genlisea aurea contains a low number of genes and short non-coding sequences.</title>
        <authorList>
            <person name="Leushkin E.V."/>
            <person name="Sutormin R.A."/>
            <person name="Nabieva E.R."/>
            <person name="Penin A.A."/>
            <person name="Kondrashov A.S."/>
            <person name="Logacheva M.D."/>
        </authorList>
    </citation>
    <scope>NUCLEOTIDE SEQUENCE [LARGE SCALE GENOMIC DNA]</scope>
</reference>
<organism evidence="1 2">
    <name type="scientific">Genlisea aurea</name>
    <dbReference type="NCBI Taxonomy" id="192259"/>
    <lineage>
        <taxon>Eukaryota</taxon>
        <taxon>Viridiplantae</taxon>
        <taxon>Streptophyta</taxon>
        <taxon>Embryophyta</taxon>
        <taxon>Tracheophyta</taxon>
        <taxon>Spermatophyta</taxon>
        <taxon>Magnoliopsida</taxon>
        <taxon>eudicotyledons</taxon>
        <taxon>Gunneridae</taxon>
        <taxon>Pentapetalae</taxon>
        <taxon>asterids</taxon>
        <taxon>lamiids</taxon>
        <taxon>Lamiales</taxon>
        <taxon>Lentibulariaceae</taxon>
        <taxon>Genlisea</taxon>
    </lineage>
</organism>
<protein>
    <submittedName>
        <fullName evidence="1">Uncharacterized protein</fullName>
    </submittedName>
</protein>
<feature type="non-terminal residue" evidence="1">
    <location>
        <position position="65"/>
    </location>
</feature>
<proteinExistence type="predicted"/>
<dbReference type="GO" id="GO:0055028">
    <property type="term" value="C:cortical microtubule"/>
    <property type="evidence" value="ECO:0007669"/>
    <property type="project" value="TreeGrafter"/>
</dbReference>
<comment type="caution">
    <text evidence="1">The sequence shown here is derived from an EMBL/GenBank/DDBJ whole genome shotgun (WGS) entry which is preliminary data.</text>
</comment>
<keyword evidence="2" id="KW-1185">Reference proteome</keyword>
<dbReference type="PANTHER" id="PTHR31949">
    <property type="entry name" value="GASTRIC MUCIN-LIKE PROTEIN"/>
    <property type="match status" value="1"/>
</dbReference>
<sequence length="65" mass="7028">SSSSDDDDDDAALNPVLVGTKMVERVVNMRKLAPPDSSSLLLNPKKAGFGRSLSKKSLEMAIRHM</sequence>
<dbReference type="GO" id="GO:0043622">
    <property type="term" value="P:cortical microtubule organization"/>
    <property type="evidence" value="ECO:0007669"/>
    <property type="project" value="TreeGrafter"/>
</dbReference>
<accession>S8E8D6</accession>
<name>S8E8D6_9LAMI</name>
<gene>
    <name evidence="1" type="ORF">M569_06052</name>
</gene>
<dbReference type="OrthoDB" id="1929779at2759"/>
<feature type="non-terminal residue" evidence="1">
    <location>
        <position position="1"/>
    </location>
</feature>
<dbReference type="EMBL" id="AUSU01002473">
    <property type="protein sequence ID" value="EPS68722.1"/>
    <property type="molecule type" value="Genomic_DNA"/>
</dbReference>
<dbReference type="Proteomes" id="UP000015453">
    <property type="component" value="Unassembled WGS sequence"/>
</dbReference>